<proteinExistence type="predicted"/>
<dbReference type="Proteomes" id="UP001189429">
    <property type="component" value="Unassembled WGS sequence"/>
</dbReference>
<protein>
    <submittedName>
        <fullName evidence="2">Uncharacterized protein</fullName>
    </submittedName>
</protein>
<evidence type="ECO:0000313" key="3">
    <source>
        <dbReference type="Proteomes" id="UP001189429"/>
    </source>
</evidence>
<sequence>MLDVCLNGKVIDAKNMVQHVAHRLAGAIVYGSKTSWDNDEFFLKDARHFDANVVSENTGNNQMVKMQFGTCPLRDWSYYQGEFCDGKASKAGWQGQQGGARGCRDPAVS</sequence>
<name>A0ABN9PPH5_9DINO</name>
<keyword evidence="3" id="KW-1185">Reference proteome</keyword>
<evidence type="ECO:0000313" key="2">
    <source>
        <dbReference type="EMBL" id="CAK0793727.1"/>
    </source>
</evidence>
<organism evidence="2 3">
    <name type="scientific">Prorocentrum cordatum</name>
    <dbReference type="NCBI Taxonomy" id="2364126"/>
    <lineage>
        <taxon>Eukaryota</taxon>
        <taxon>Sar</taxon>
        <taxon>Alveolata</taxon>
        <taxon>Dinophyceae</taxon>
        <taxon>Prorocentrales</taxon>
        <taxon>Prorocentraceae</taxon>
        <taxon>Prorocentrum</taxon>
    </lineage>
</organism>
<gene>
    <name evidence="2" type="ORF">PCOR1329_LOCUS3936</name>
</gene>
<dbReference type="EMBL" id="CAUYUJ010001023">
    <property type="protein sequence ID" value="CAK0793727.1"/>
    <property type="molecule type" value="Genomic_DNA"/>
</dbReference>
<feature type="region of interest" description="Disordered" evidence="1">
    <location>
        <begin position="89"/>
        <end position="109"/>
    </location>
</feature>
<comment type="caution">
    <text evidence="2">The sequence shown here is derived from an EMBL/GenBank/DDBJ whole genome shotgun (WGS) entry which is preliminary data.</text>
</comment>
<reference evidence="2" key="1">
    <citation type="submission" date="2023-10" db="EMBL/GenBank/DDBJ databases">
        <authorList>
            <person name="Chen Y."/>
            <person name="Shah S."/>
            <person name="Dougan E. K."/>
            <person name="Thang M."/>
            <person name="Chan C."/>
        </authorList>
    </citation>
    <scope>NUCLEOTIDE SEQUENCE [LARGE SCALE GENOMIC DNA]</scope>
</reference>
<evidence type="ECO:0000256" key="1">
    <source>
        <dbReference type="SAM" id="MobiDB-lite"/>
    </source>
</evidence>
<accession>A0ABN9PPH5</accession>